<dbReference type="EMBL" id="JBHULC010000038">
    <property type="protein sequence ID" value="MFD2523389.1"/>
    <property type="molecule type" value="Genomic_DNA"/>
</dbReference>
<keyword evidence="2" id="KW-1185">Reference proteome</keyword>
<sequence length="170" mass="19762">MTRQASIGVIKQLRDLLSQLTPHEYTENLAVLNHSSIGQHVRHTIEFFQCLIKGSLIGIVDYDGRERNLLIETNLPFALNILTDIEHSITTEPDLCRKLKIRANYDGSNFELIESNFMRELVYMIEHSIHHFALIRIGIQEHFKHIQIEPTFGVAYSTIKYKQEILVFEN</sequence>
<protein>
    <recommendedName>
        <fullName evidence="3">DinB family protein</fullName>
    </recommendedName>
</protein>
<reference evidence="2" key="1">
    <citation type="journal article" date="2019" name="Int. J. Syst. Evol. Microbiol.">
        <title>The Global Catalogue of Microorganisms (GCM) 10K type strain sequencing project: providing services to taxonomists for standard genome sequencing and annotation.</title>
        <authorList>
            <consortium name="The Broad Institute Genomics Platform"/>
            <consortium name="The Broad Institute Genome Sequencing Center for Infectious Disease"/>
            <person name="Wu L."/>
            <person name="Ma J."/>
        </authorList>
    </citation>
    <scope>NUCLEOTIDE SEQUENCE [LARGE SCALE GENOMIC DNA]</scope>
    <source>
        <strain evidence="2">KCTC 52344</strain>
    </source>
</reference>
<dbReference type="Proteomes" id="UP001597510">
    <property type="component" value="Unassembled WGS sequence"/>
</dbReference>
<dbReference type="RefSeq" id="WP_340233128.1">
    <property type="nucleotide sequence ID" value="NZ_JBBEWC010000001.1"/>
</dbReference>
<proteinExistence type="predicted"/>
<evidence type="ECO:0000313" key="1">
    <source>
        <dbReference type="EMBL" id="MFD2523389.1"/>
    </source>
</evidence>
<dbReference type="PANTHER" id="PTHR39473">
    <property type="match status" value="1"/>
</dbReference>
<organism evidence="1 2">
    <name type="scientific">Emticicia soli</name>
    <dbReference type="NCBI Taxonomy" id="2027878"/>
    <lineage>
        <taxon>Bacteria</taxon>
        <taxon>Pseudomonadati</taxon>
        <taxon>Bacteroidota</taxon>
        <taxon>Cytophagia</taxon>
        <taxon>Cytophagales</taxon>
        <taxon>Leadbetterellaceae</taxon>
        <taxon>Emticicia</taxon>
    </lineage>
</organism>
<gene>
    <name evidence="1" type="ORF">ACFSR2_21005</name>
</gene>
<accession>A0ABW5JCT8</accession>
<evidence type="ECO:0008006" key="3">
    <source>
        <dbReference type="Google" id="ProtNLM"/>
    </source>
</evidence>
<dbReference type="PANTHER" id="PTHR39473:SF1">
    <property type="entry name" value="DINB-LIKE DOMAIN-CONTAINING PROTEIN"/>
    <property type="match status" value="1"/>
</dbReference>
<comment type="caution">
    <text evidence="1">The sequence shown here is derived from an EMBL/GenBank/DDBJ whole genome shotgun (WGS) entry which is preliminary data.</text>
</comment>
<evidence type="ECO:0000313" key="2">
    <source>
        <dbReference type="Proteomes" id="UP001597510"/>
    </source>
</evidence>
<name>A0ABW5JCT8_9BACT</name>